<dbReference type="EMBL" id="LJNI01000057">
    <property type="protein sequence ID" value="KPJ72747.1"/>
    <property type="molecule type" value="Genomic_DNA"/>
</dbReference>
<dbReference type="Proteomes" id="UP000051012">
    <property type="component" value="Unassembled WGS sequence"/>
</dbReference>
<keyword evidence="1" id="KW-0677">Repeat</keyword>
<dbReference type="Gene3D" id="2.120.10.30">
    <property type="entry name" value="TolB, C-terminal domain"/>
    <property type="match status" value="1"/>
</dbReference>
<dbReference type="Pfam" id="PF13860">
    <property type="entry name" value="FlgD_ig"/>
    <property type="match status" value="1"/>
</dbReference>
<dbReference type="InterPro" id="IPR025965">
    <property type="entry name" value="FlgD/Vpr_Ig-like"/>
</dbReference>
<dbReference type="GO" id="GO:0008270">
    <property type="term" value="F:zinc ion binding"/>
    <property type="evidence" value="ECO:0007669"/>
    <property type="project" value="UniProtKB-KW"/>
</dbReference>
<evidence type="ECO:0000259" key="4">
    <source>
        <dbReference type="Pfam" id="PF13860"/>
    </source>
</evidence>
<organism evidence="5 6">
    <name type="scientific">candidate division TA06 bacterium DG_78</name>
    <dbReference type="NCBI Taxonomy" id="1703772"/>
    <lineage>
        <taxon>Bacteria</taxon>
        <taxon>Bacteria division TA06</taxon>
    </lineage>
</organism>
<dbReference type="Pfam" id="PF01436">
    <property type="entry name" value="NHL"/>
    <property type="match status" value="1"/>
</dbReference>
<evidence type="ECO:0000313" key="6">
    <source>
        <dbReference type="Proteomes" id="UP000051012"/>
    </source>
</evidence>
<protein>
    <recommendedName>
        <fullName evidence="4">FlgD/Vpr Ig-like domain-containing protein</fullName>
    </recommendedName>
</protein>
<dbReference type="Gene3D" id="2.60.40.4070">
    <property type="match status" value="1"/>
</dbReference>
<feature type="chain" id="PRO_5006640566" description="FlgD/Vpr Ig-like domain-containing protein" evidence="3">
    <location>
        <begin position="19"/>
        <end position="429"/>
    </location>
</feature>
<name>A0A0S7YED9_UNCT6</name>
<evidence type="ECO:0000313" key="5">
    <source>
        <dbReference type="EMBL" id="KPJ72747.1"/>
    </source>
</evidence>
<evidence type="ECO:0000256" key="1">
    <source>
        <dbReference type="ARBA" id="ARBA00022737"/>
    </source>
</evidence>
<dbReference type="SUPFAM" id="SSF63829">
    <property type="entry name" value="Calcium-dependent phosphotriesterase"/>
    <property type="match status" value="1"/>
</dbReference>
<dbReference type="Gene3D" id="2.40.10.500">
    <property type="match status" value="1"/>
</dbReference>
<dbReference type="GO" id="GO:0061630">
    <property type="term" value="F:ubiquitin protein ligase activity"/>
    <property type="evidence" value="ECO:0007669"/>
    <property type="project" value="TreeGrafter"/>
</dbReference>
<dbReference type="InterPro" id="IPR011042">
    <property type="entry name" value="6-blade_b-propeller_TolB-like"/>
</dbReference>
<dbReference type="PROSITE" id="PS51125">
    <property type="entry name" value="NHL"/>
    <property type="match status" value="1"/>
</dbReference>
<keyword evidence="3" id="KW-0732">Signal</keyword>
<dbReference type="AlphaFoldDB" id="A0A0S7YED9"/>
<proteinExistence type="predicted"/>
<feature type="domain" description="FlgD/Vpr Ig-like" evidence="4">
    <location>
        <begin position="345"/>
        <end position="407"/>
    </location>
</feature>
<evidence type="ECO:0000256" key="3">
    <source>
        <dbReference type="SAM" id="SignalP"/>
    </source>
</evidence>
<dbReference type="InterPro" id="IPR001258">
    <property type="entry name" value="NHL_repeat"/>
</dbReference>
<reference evidence="5 6" key="1">
    <citation type="journal article" date="2015" name="Microbiome">
        <title>Genomic resolution of linkages in carbon, nitrogen, and sulfur cycling among widespread estuary sediment bacteria.</title>
        <authorList>
            <person name="Baker B.J."/>
            <person name="Lazar C.S."/>
            <person name="Teske A.P."/>
            <person name="Dick G.J."/>
        </authorList>
    </citation>
    <scope>NUCLEOTIDE SEQUENCE [LARGE SCALE GENOMIC DNA]</scope>
    <source>
        <strain evidence="5">DG_78</strain>
    </source>
</reference>
<dbReference type="CDD" id="cd05819">
    <property type="entry name" value="NHL"/>
    <property type="match status" value="1"/>
</dbReference>
<feature type="repeat" description="NHL" evidence="2">
    <location>
        <begin position="147"/>
        <end position="175"/>
    </location>
</feature>
<comment type="caution">
    <text evidence="5">The sequence shown here is derived from an EMBL/GenBank/DDBJ whole genome shotgun (WGS) entry which is preliminary data.</text>
</comment>
<dbReference type="GO" id="GO:0000209">
    <property type="term" value="P:protein polyubiquitination"/>
    <property type="evidence" value="ECO:0007669"/>
    <property type="project" value="TreeGrafter"/>
</dbReference>
<dbReference type="GO" id="GO:0043161">
    <property type="term" value="P:proteasome-mediated ubiquitin-dependent protein catabolic process"/>
    <property type="evidence" value="ECO:0007669"/>
    <property type="project" value="TreeGrafter"/>
</dbReference>
<dbReference type="InterPro" id="IPR050952">
    <property type="entry name" value="TRIM-NHL_E3_ligases"/>
</dbReference>
<evidence type="ECO:0000256" key="2">
    <source>
        <dbReference type="PROSITE-ProRule" id="PRU00504"/>
    </source>
</evidence>
<accession>A0A0S7YED9</accession>
<gene>
    <name evidence="5" type="ORF">AMJ52_05315</name>
</gene>
<sequence length="429" mass="48143">MLLLLFVLFLDYSPQTLAVPPFKHTLGFYRSSKYYLQLFLGPGYSYHDPQGIAAVKLRELDDPKTKKDDDELSVFAVNSGVGQIVYNIGLMDVNVYGSPKMFSEPKGIAANEAGLIVLADYGNKRVVKLQYRDGRVFEVGEIQLPGRPFDVCFDSKNNLYVTDYDNSKVYVYNPNDSSVLSFGMEGRAVGELYHPMGIEVIDADAPHNHYKDDFVVITDNGGLRITKFSAHGRFISSVNNFDLGLTDANFLYVAIDYFGSIYVTDEMNNQVHKFDHDLKYIISVGRAGTSQGEFFSPRGISIWRRYGQVFISEKEGGQYLWIAVDGFVVGCFPSEFTEERPGTTLAIYTTEEAKINITIVNQLGEVVRDLIVGLRRSPGEYLVVWDGLDNDNNLVLPGEYEFHIKVKSLHGHATRLHKLIKAGVKCVVL</sequence>
<dbReference type="PANTHER" id="PTHR24104">
    <property type="entry name" value="E3 UBIQUITIN-PROTEIN LIGASE NHLRC1-RELATED"/>
    <property type="match status" value="1"/>
</dbReference>
<feature type="signal peptide" evidence="3">
    <location>
        <begin position="1"/>
        <end position="18"/>
    </location>
</feature>
<dbReference type="PANTHER" id="PTHR24104:SF25">
    <property type="entry name" value="PROTEIN LIN-41"/>
    <property type="match status" value="1"/>
</dbReference>